<sequence>MYKKVQKPGAYPKVTGTTEERNYTAGGVGPTPPRRGSELEDGNETSSLPSPVGSRGTQPQAHAWHP</sequence>
<dbReference type="AlphaFoldDB" id="A0A843W898"/>
<feature type="region of interest" description="Disordered" evidence="1">
    <location>
        <begin position="1"/>
        <end position="66"/>
    </location>
</feature>
<comment type="caution">
    <text evidence="2">The sequence shown here is derived from an EMBL/GenBank/DDBJ whole genome shotgun (WGS) entry which is preliminary data.</text>
</comment>
<organism evidence="2 3">
    <name type="scientific">Colocasia esculenta</name>
    <name type="common">Wild taro</name>
    <name type="synonym">Arum esculentum</name>
    <dbReference type="NCBI Taxonomy" id="4460"/>
    <lineage>
        <taxon>Eukaryota</taxon>
        <taxon>Viridiplantae</taxon>
        <taxon>Streptophyta</taxon>
        <taxon>Embryophyta</taxon>
        <taxon>Tracheophyta</taxon>
        <taxon>Spermatophyta</taxon>
        <taxon>Magnoliopsida</taxon>
        <taxon>Liliopsida</taxon>
        <taxon>Araceae</taxon>
        <taxon>Aroideae</taxon>
        <taxon>Colocasieae</taxon>
        <taxon>Colocasia</taxon>
    </lineage>
</organism>
<protein>
    <submittedName>
        <fullName evidence="2">Uncharacterized protein</fullName>
    </submittedName>
</protein>
<dbReference type="Proteomes" id="UP000652761">
    <property type="component" value="Unassembled WGS sequence"/>
</dbReference>
<name>A0A843W898_COLES</name>
<evidence type="ECO:0000313" key="2">
    <source>
        <dbReference type="EMBL" id="MQL99329.1"/>
    </source>
</evidence>
<evidence type="ECO:0000313" key="3">
    <source>
        <dbReference type="Proteomes" id="UP000652761"/>
    </source>
</evidence>
<gene>
    <name evidence="2" type="ORF">Taro_032050</name>
</gene>
<dbReference type="EMBL" id="NMUH01002331">
    <property type="protein sequence ID" value="MQL99329.1"/>
    <property type="molecule type" value="Genomic_DNA"/>
</dbReference>
<evidence type="ECO:0000256" key="1">
    <source>
        <dbReference type="SAM" id="MobiDB-lite"/>
    </source>
</evidence>
<reference evidence="2" key="1">
    <citation type="submission" date="2017-07" db="EMBL/GenBank/DDBJ databases">
        <title>Taro Niue Genome Assembly and Annotation.</title>
        <authorList>
            <person name="Atibalentja N."/>
            <person name="Keating K."/>
            <person name="Fields C.J."/>
        </authorList>
    </citation>
    <scope>NUCLEOTIDE SEQUENCE</scope>
    <source>
        <strain evidence="2">Niue_2</strain>
        <tissue evidence="2">Leaf</tissue>
    </source>
</reference>
<keyword evidence="3" id="KW-1185">Reference proteome</keyword>
<proteinExistence type="predicted"/>
<feature type="compositionally biased region" description="Polar residues" evidence="1">
    <location>
        <begin position="44"/>
        <end position="60"/>
    </location>
</feature>
<accession>A0A843W898</accession>